<sequence length="77" mass="8308">MLSSFPAPAEVATRIRDHLRSFGTEPGAEVTLEELEEALPEYGLSSIKDGVTRGVIEGWWRNGPLGRIVLTEAGAAE</sequence>
<dbReference type="EMBL" id="JAAGBB010000005">
    <property type="protein sequence ID" value="MBR0663755.1"/>
    <property type="molecule type" value="Genomic_DNA"/>
</dbReference>
<accession>A0ABS5ETY2</accession>
<organism evidence="1 2">
    <name type="scientific">Plastoroseomonas hellenica</name>
    <dbReference type="NCBI Taxonomy" id="2687306"/>
    <lineage>
        <taxon>Bacteria</taxon>
        <taxon>Pseudomonadati</taxon>
        <taxon>Pseudomonadota</taxon>
        <taxon>Alphaproteobacteria</taxon>
        <taxon>Acetobacterales</taxon>
        <taxon>Acetobacteraceae</taxon>
        <taxon>Plastoroseomonas</taxon>
    </lineage>
</organism>
<evidence type="ECO:0000313" key="2">
    <source>
        <dbReference type="Proteomes" id="UP001196870"/>
    </source>
</evidence>
<dbReference type="Proteomes" id="UP001196870">
    <property type="component" value="Unassembled WGS sequence"/>
</dbReference>
<gene>
    <name evidence="1" type="ORF">GXW71_05225</name>
</gene>
<reference evidence="2" key="1">
    <citation type="journal article" date="2021" name="Syst. Appl. Microbiol.">
        <title>Roseomonas hellenica sp. nov., isolated from roots of wild-growing Alkanna tinctoria.</title>
        <authorList>
            <person name="Rat A."/>
            <person name="Naranjo H.D."/>
            <person name="Lebbe L."/>
            <person name="Cnockaert M."/>
            <person name="Krigas N."/>
            <person name="Grigoriadou K."/>
            <person name="Maloupa E."/>
            <person name="Willems A."/>
        </authorList>
    </citation>
    <scope>NUCLEOTIDE SEQUENCE [LARGE SCALE GENOMIC DNA]</scope>
    <source>
        <strain evidence="2">LMG 31523</strain>
    </source>
</reference>
<name>A0ABS5ETY2_9PROT</name>
<keyword evidence="2" id="KW-1185">Reference proteome</keyword>
<proteinExistence type="predicted"/>
<dbReference type="RefSeq" id="WP_211851354.1">
    <property type="nucleotide sequence ID" value="NZ_JAAGBB010000005.1"/>
</dbReference>
<evidence type="ECO:0000313" key="1">
    <source>
        <dbReference type="EMBL" id="MBR0663755.1"/>
    </source>
</evidence>
<comment type="caution">
    <text evidence="1">The sequence shown here is derived from an EMBL/GenBank/DDBJ whole genome shotgun (WGS) entry which is preliminary data.</text>
</comment>
<protein>
    <submittedName>
        <fullName evidence="1">Uncharacterized protein</fullName>
    </submittedName>
</protein>